<protein>
    <recommendedName>
        <fullName evidence="3">Metallophosphoesterase</fullName>
    </recommendedName>
</protein>
<accession>A0A7K1FLU5</accession>
<dbReference type="SUPFAM" id="SSF56300">
    <property type="entry name" value="Metallo-dependent phosphatases"/>
    <property type="match status" value="1"/>
</dbReference>
<dbReference type="InterPro" id="IPR029052">
    <property type="entry name" value="Metallo-depent_PP-like"/>
</dbReference>
<dbReference type="Proteomes" id="UP000460221">
    <property type="component" value="Unassembled WGS sequence"/>
</dbReference>
<dbReference type="AlphaFoldDB" id="A0A7K1FLU5"/>
<reference evidence="1 2" key="1">
    <citation type="submission" date="2019-11" db="EMBL/GenBank/DDBJ databases">
        <authorList>
            <person name="Jiang L.-Q."/>
        </authorList>
    </citation>
    <scope>NUCLEOTIDE SEQUENCE [LARGE SCALE GENOMIC DNA]</scope>
    <source>
        <strain evidence="1 2">YIM 132087</strain>
    </source>
</reference>
<evidence type="ECO:0000313" key="1">
    <source>
        <dbReference type="EMBL" id="MTD15078.1"/>
    </source>
</evidence>
<comment type="caution">
    <text evidence="1">The sequence shown here is derived from an EMBL/GenBank/DDBJ whole genome shotgun (WGS) entry which is preliminary data.</text>
</comment>
<gene>
    <name evidence="1" type="ORF">GIS00_14135</name>
</gene>
<organism evidence="1 2">
    <name type="scientific">Nakamurella alba</name>
    <dbReference type="NCBI Taxonomy" id="2665158"/>
    <lineage>
        <taxon>Bacteria</taxon>
        <taxon>Bacillati</taxon>
        <taxon>Actinomycetota</taxon>
        <taxon>Actinomycetes</taxon>
        <taxon>Nakamurellales</taxon>
        <taxon>Nakamurellaceae</taxon>
        <taxon>Nakamurella</taxon>
    </lineage>
</organism>
<sequence>MAGVPGTFFTSDLHLGHRLVAGLRGFDDPADHDDEIARRWRETVGDGDTVWVLGDLAVTSSAIGIERTLQRIAGLPGTKHLVPGNHDPVHPMHRHAHRHQRRYLEVFESVQAFARTRIPVLPDVRATPMMLSHFPYLADHSDPPRFLEYRLRDEGEWLLHGHTHAAGQRTSVREIHVGLDAWDLRPAALEQVAALLAGAAS</sequence>
<keyword evidence="2" id="KW-1185">Reference proteome</keyword>
<dbReference type="Gene3D" id="3.60.21.10">
    <property type="match status" value="1"/>
</dbReference>
<proteinExistence type="predicted"/>
<evidence type="ECO:0000313" key="2">
    <source>
        <dbReference type="Proteomes" id="UP000460221"/>
    </source>
</evidence>
<dbReference type="EMBL" id="WLYK01000005">
    <property type="protein sequence ID" value="MTD15078.1"/>
    <property type="molecule type" value="Genomic_DNA"/>
</dbReference>
<evidence type="ECO:0008006" key="3">
    <source>
        <dbReference type="Google" id="ProtNLM"/>
    </source>
</evidence>
<name>A0A7K1FLU5_9ACTN</name>